<dbReference type="PROSITE" id="PS00028">
    <property type="entry name" value="ZINC_FINGER_C2H2_1"/>
    <property type="match status" value="4"/>
</dbReference>
<feature type="compositionally biased region" description="Acidic residues" evidence="12">
    <location>
        <begin position="49"/>
        <end position="63"/>
    </location>
</feature>
<comment type="function">
    <text evidence="1">May be involved in transcriptional regulation.</text>
</comment>
<dbReference type="GO" id="GO:0005634">
    <property type="term" value="C:nucleus"/>
    <property type="evidence" value="ECO:0007669"/>
    <property type="project" value="UniProtKB-SubCell"/>
</dbReference>
<dbReference type="GO" id="GO:0008270">
    <property type="term" value="F:zinc ion binding"/>
    <property type="evidence" value="ECO:0007669"/>
    <property type="project" value="UniProtKB-KW"/>
</dbReference>
<dbReference type="FunFam" id="3.30.160.60:FF:000176">
    <property type="entry name" value="zinc finger protein 70"/>
    <property type="match status" value="1"/>
</dbReference>
<keyword evidence="4" id="KW-0677">Repeat</keyword>
<dbReference type="InterPro" id="IPR013087">
    <property type="entry name" value="Znf_C2H2_type"/>
</dbReference>
<keyword evidence="9" id="KW-0804">Transcription</keyword>
<dbReference type="PANTHER" id="PTHR23226:SF366">
    <property type="entry name" value="ZINC FINGER PROTEIN ZFP2"/>
    <property type="match status" value="1"/>
</dbReference>
<evidence type="ECO:0000256" key="3">
    <source>
        <dbReference type="ARBA" id="ARBA00022723"/>
    </source>
</evidence>
<gene>
    <name evidence="15" type="primary">LOC101723632</name>
</gene>
<evidence type="ECO:0000313" key="15">
    <source>
        <dbReference type="RefSeq" id="XP_021113200.1"/>
    </source>
</evidence>
<comment type="subcellular location">
    <subcellularLocation>
        <location evidence="2">Nucleus</location>
    </subcellularLocation>
</comment>
<evidence type="ECO:0000256" key="9">
    <source>
        <dbReference type="ARBA" id="ARBA00023163"/>
    </source>
</evidence>
<keyword evidence="6" id="KW-0862">Zinc</keyword>
<dbReference type="Gene3D" id="3.30.160.60">
    <property type="entry name" value="Classic Zinc Finger"/>
    <property type="match status" value="5"/>
</dbReference>
<evidence type="ECO:0000256" key="12">
    <source>
        <dbReference type="SAM" id="MobiDB-lite"/>
    </source>
</evidence>
<keyword evidence="14" id="KW-1185">Reference proteome</keyword>
<keyword evidence="10" id="KW-0539">Nucleus</keyword>
<feature type="compositionally biased region" description="Polar residues" evidence="12">
    <location>
        <begin position="1"/>
        <end position="15"/>
    </location>
</feature>
<evidence type="ECO:0000256" key="8">
    <source>
        <dbReference type="ARBA" id="ARBA00023125"/>
    </source>
</evidence>
<sequence>MDSSESTAKAISKQSETSERSSEGLFVVAPGPDADDVYKDTLEQLEGQPLEEEGSGLESDFLEIPDKDKNSTKDRCKEYMEVKGHPHLSSSPAQRLGAPKGQKFCQCDACGKVFSRSSHLLGHQRIHTGENPCECNECGKTFRQPSQLIVHLRTHTGEKPYECNECGKTYRHSSHLIQHQRLHNGQRPYKCSECAKAFNLSSKLLDHQRTHTGEKPYECKECGIAFSWSKSLFFFVPGIKFGSLHLRGRWWNH</sequence>
<evidence type="ECO:0000256" key="1">
    <source>
        <dbReference type="ARBA" id="ARBA00003767"/>
    </source>
</evidence>
<dbReference type="PANTHER" id="PTHR23226">
    <property type="entry name" value="ZINC FINGER AND SCAN DOMAIN-CONTAINING"/>
    <property type="match status" value="1"/>
</dbReference>
<evidence type="ECO:0000256" key="5">
    <source>
        <dbReference type="ARBA" id="ARBA00022771"/>
    </source>
</evidence>
<dbReference type="PROSITE" id="PS50157">
    <property type="entry name" value="ZINC_FINGER_C2H2_2"/>
    <property type="match status" value="4"/>
</dbReference>
<keyword evidence="7" id="KW-0805">Transcription regulation</keyword>
<feature type="domain" description="C2H2-type" evidence="13">
    <location>
        <begin position="133"/>
        <end position="160"/>
    </location>
</feature>
<feature type="domain" description="C2H2-type" evidence="13">
    <location>
        <begin position="105"/>
        <end position="132"/>
    </location>
</feature>
<dbReference type="FunFam" id="3.30.160.60:FF:000149">
    <property type="entry name" value="Zinc finger protein 569"/>
    <property type="match status" value="1"/>
</dbReference>
<keyword evidence="8" id="KW-0238">DNA-binding</keyword>
<evidence type="ECO:0000256" key="11">
    <source>
        <dbReference type="PROSITE-ProRule" id="PRU00042"/>
    </source>
</evidence>
<accession>A0AAX6SZN8</accession>
<protein>
    <submittedName>
        <fullName evidence="15">Zinc finger protein 852-like</fullName>
    </submittedName>
</protein>
<dbReference type="FunFam" id="3.30.160.60:FF:000352">
    <property type="entry name" value="zinc finger protein 3 homolog"/>
    <property type="match status" value="1"/>
</dbReference>
<proteinExistence type="predicted"/>
<dbReference type="AlphaFoldDB" id="A0AAX6SZN8"/>
<keyword evidence="3" id="KW-0479">Metal-binding</keyword>
<dbReference type="GO" id="GO:0000981">
    <property type="term" value="F:DNA-binding transcription factor activity, RNA polymerase II-specific"/>
    <property type="evidence" value="ECO:0007669"/>
    <property type="project" value="TreeGrafter"/>
</dbReference>
<dbReference type="FunFam" id="3.30.160.60:FF:000204">
    <property type="entry name" value="Zinc finger protein 331"/>
    <property type="match status" value="1"/>
</dbReference>
<dbReference type="GO" id="GO:0000978">
    <property type="term" value="F:RNA polymerase II cis-regulatory region sequence-specific DNA binding"/>
    <property type="evidence" value="ECO:0007669"/>
    <property type="project" value="TreeGrafter"/>
</dbReference>
<dbReference type="SMART" id="SM00355">
    <property type="entry name" value="ZnF_C2H2"/>
    <property type="match status" value="4"/>
</dbReference>
<name>A0AAX6SZN8_HETGA</name>
<keyword evidence="5 11" id="KW-0863">Zinc-finger</keyword>
<dbReference type="Proteomes" id="UP000694906">
    <property type="component" value="Unplaced"/>
</dbReference>
<evidence type="ECO:0000313" key="14">
    <source>
        <dbReference type="Proteomes" id="UP000694906"/>
    </source>
</evidence>
<dbReference type="Pfam" id="PF00096">
    <property type="entry name" value="zf-C2H2"/>
    <property type="match status" value="4"/>
</dbReference>
<evidence type="ECO:0000256" key="6">
    <source>
        <dbReference type="ARBA" id="ARBA00022833"/>
    </source>
</evidence>
<feature type="domain" description="C2H2-type" evidence="13">
    <location>
        <begin position="161"/>
        <end position="188"/>
    </location>
</feature>
<dbReference type="InterPro" id="IPR036236">
    <property type="entry name" value="Znf_C2H2_sf"/>
</dbReference>
<dbReference type="GeneID" id="101723632"/>
<evidence type="ECO:0000256" key="4">
    <source>
        <dbReference type="ARBA" id="ARBA00022737"/>
    </source>
</evidence>
<feature type="domain" description="C2H2-type" evidence="13">
    <location>
        <begin position="189"/>
        <end position="216"/>
    </location>
</feature>
<feature type="region of interest" description="Disordered" evidence="12">
    <location>
        <begin position="1"/>
        <end position="71"/>
    </location>
</feature>
<evidence type="ECO:0000256" key="2">
    <source>
        <dbReference type="ARBA" id="ARBA00004123"/>
    </source>
</evidence>
<reference evidence="15" key="1">
    <citation type="submission" date="2025-08" db="UniProtKB">
        <authorList>
            <consortium name="RefSeq"/>
        </authorList>
    </citation>
    <scope>IDENTIFICATION</scope>
</reference>
<organism evidence="14 15">
    <name type="scientific">Heterocephalus glaber</name>
    <name type="common">Naked mole rat</name>
    <dbReference type="NCBI Taxonomy" id="10181"/>
    <lineage>
        <taxon>Eukaryota</taxon>
        <taxon>Metazoa</taxon>
        <taxon>Chordata</taxon>
        <taxon>Craniata</taxon>
        <taxon>Vertebrata</taxon>
        <taxon>Euteleostomi</taxon>
        <taxon>Mammalia</taxon>
        <taxon>Eutheria</taxon>
        <taxon>Euarchontoglires</taxon>
        <taxon>Glires</taxon>
        <taxon>Rodentia</taxon>
        <taxon>Hystricomorpha</taxon>
        <taxon>Bathyergidae</taxon>
        <taxon>Heterocephalus</taxon>
    </lineage>
</organism>
<dbReference type="SUPFAM" id="SSF57667">
    <property type="entry name" value="beta-beta-alpha zinc fingers"/>
    <property type="match status" value="3"/>
</dbReference>
<evidence type="ECO:0000259" key="13">
    <source>
        <dbReference type="PROSITE" id="PS50157"/>
    </source>
</evidence>
<evidence type="ECO:0000256" key="7">
    <source>
        <dbReference type="ARBA" id="ARBA00023015"/>
    </source>
</evidence>
<dbReference type="RefSeq" id="XP_021113200.1">
    <property type="nucleotide sequence ID" value="XM_021257541.1"/>
</dbReference>
<evidence type="ECO:0000256" key="10">
    <source>
        <dbReference type="ARBA" id="ARBA00023242"/>
    </source>
</evidence>
<dbReference type="FunFam" id="3.30.160.60:FF:000027">
    <property type="entry name" value="zinc finger protein 3 homolog"/>
    <property type="match status" value="1"/>
</dbReference>